<dbReference type="InParanoid" id="G3NIC6"/>
<evidence type="ECO:0000313" key="2">
    <source>
        <dbReference type="Ensembl" id="ENSGACP00000005086.1"/>
    </source>
</evidence>
<dbReference type="Ensembl" id="ENSGACT00000005101.1">
    <property type="protein sequence ID" value="ENSGACP00000005086.1"/>
    <property type="gene ID" value="ENSGACG00000003878.1"/>
</dbReference>
<evidence type="ECO:0000256" key="1">
    <source>
        <dbReference type="SAM" id="MobiDB-lite"/>
    </source>
</evidence>
<sequence length="121" mass="13675">LHSKGHSKGGAPQPRSAIRRHVPHGIPPRLPRGREDLGAFEASLRPEAHLHRGPVHHQRQGQRGHVERYPPQDIDARRAHSIRIPGSRVPQSSSRGAEGQGDRMSRFEVRRHMRVELRGTM</sequence>
<organism evidence="2">
    <name type="scientific">Gasterosteus aculeatus</name>
    <name type="common">Three-spined stickleback</name>
    <dbReference type="NCBI Taxonomy" id="69293"/>
    <lineage>
        <taxon>Eukaryota</taxon>
        <taxon>Metazoa</taxon>
        <taxon>Chordata</taxon>
        <taxon>Craniata</taxon>
        <taxon>Vertebrata</taxon>
        <taxon>Euteleostomi</taxon>
        <taxon>Actinopterygii</taxon>
        <taxon>Neopterygii</taxon>
        <taxon>Teleostei</taxon>
        <taxon>Neoteleostei</taxon>
        <taxon>Acanthomorphata</taxon>
        <taxon>Eupercaria</taxon>
        <taxon>Perciformes</taxon>
        <taxon>Cottioidei</taxon>
        <taxon>Gasterosteales</taxon>
        <taxon>Gasterosteidae</taxon>
        <taxon>Gasterosteus</taxon>
    </lineage>
</organism>
<dbReference type="AlphaFoldDB" id="G3NIC6"/>
<feature type="compositionally biased region" description="Basic and acidic residues" evidence="1">
    <location>
        <begin position="100"/>
        <end position="112"/>
    </location>
</feature>
<dbReference type="Bgee" id="ENSGACG00000003878">
    <property type="expression patterns" value="Expressed in spleen and 7 other cell types or tissues"/>
</dbReference>
<name>G3NIC6_GASAC</name>
<reference evidence="2" key="1">
    <citation type="submission" date="2006-01" db="EMBL/GenBank/DDBJ databases">
        <authorList>
            <person name="Lindblad-Toh K."/>
            <person name="Mauceli E."/>
            <person name="Grabherr M."/>
            <person name="Chang J.L."/>
            <person name="Lander E.S."/>
        </authorList>
    </citation>
    <scope>NUCLEOTIDE SEQUENCE [LARGE SCALE GENOMIC DNA]</scope>
</reference>
<feature type="compositionally biased region" description="Basic residues" evidence="1">
    <location>
        <begin position="51"/>
        <end position="62"/>
    </location>
</feature>
<protein>
    <submittedName>
        <fullName evidence="2">Uncharacterized protein</fullName>
    </submittedName>
</protein>
<feature type="region of interest" description="Disordered" evidence="1">
    <location>
        <begin position="1"/>
        <end position="112"/>
    </location>
</feature>
<feature type="compositionally biased region" description="Basic and acidic residues" evidence="1">
    <location>
        <begin position="64"/>
        <end position="78"/>
    </location>
</feature>
<dbReference type="STRING" id="69293.ENSGACP00000005086"/>
<reference evidence="2" key="2">
    <citation type="submission" date="2024-04" db="UniProtKB">
        <authorList>
            <consortium name="Ensembl"/>
        </authorList>
    </citation>
    <scope>IDENTIFICATION</scope>
</reference>
<accession>G3NIC6</accession>
<proteinExistence type="predicted"/>